<sequence>MKIAIQKGMSALEQALILKGHNVVPYRQSGSGAKVNIINNIDAEYEEMEPVSYIGAGDNEVMILNASQMSVDQVLTHVANFSRPS</sequence>
<protein>
    <submittedName>
        <fullName evidence="1">YkuS family protein</fullName>
    </submittedName>
</protein>
<comment type="caution">
    <text evidence="1">The sequence shown here is derived from an EMBL/GenBank/DDBJ whole genome shotgun (WGS) entry which is preliminary data.</text>
</comment>
<dbReference type="InterPro" id="IPR005370">
    <property type="entry name" value="UPF0180"/>
</dbReference>
<dbReference type="EMBL" id="JAHBCL010000007">
    <property type="protein sequence ID" value="MBS7526050.1"/>
    <property type="molecule type" value="Genomic_DNA"/>
</dbReference>
<reference evidence="1 2" key="1">
    <citation type="submission" date="2021-05" db="EMBL/GenBank/DDBJ databases">
        <title>Fusibacter ferrireducens sp. nov., an anaerobic, sulfur- and Fe-reducing bacterium isolated from the mangrove sediment.</title>
        <authorList>
            <person name="Qiu D."/>
        </authorList>
    </citation>
    <scope>NUCLEOTIDE SEQUENCE [LARGE SCALE GENOMIC DNA]</scope>
    <source>
        <strain evidence="1 2">DSM 12116</strain>
    </source>
</reference>
<name>A0ABS5PLL0_9FIRM</name>
<keyword evidence="2" id="KW-1185">Reference proteome</keyword>
<dbReference type="RefSeq" id="WP_213235836.1">
    <property type="nucleotide sequence ID" value="NZ_JAHBCL010000007.1"/>
</dbReference>
<accession>A0ABS5PLL0</accession>
<evidence type="ECO:0000313" key="1">
    <source>
        <dbReference type="EMBL" id="MBS7526050.1"/>
    </source>
</evidence>
<gene>
    <name evidence="1" type="ORF">KHM83_05135</name>
</gene>
<organism evidence="1 2">
    <name type="scientific">Fusibacter paucivorans</name>
    <dbReference type="NCBI Taxonomy" id="76009"/>
    <lineage>
        <taxon>Bacteria</taxon>
        <taxon>Bacillati</taxon>
        <taxon>Bacillota</taxon>
        <taxon>Clostridia</taxon>
        <taxon>Eubacteriales</taxon>
        <taxon>Eubacteriales Family XII. Incertae Sedis</taxon>
        <taxon>Fusibacter</taxon>
    </lineage>
</organism>
<dbReference type="Pfam" id="PF03698">
    <property type="entry name" value="UPF0180"/>
    <property type="match status" value="1"/>
</dbReference>
<dbReference type="Proteomes" id="UP000746471">
    <property type="component" value="Unassembled WGS sequence"/>
</dbReference>
<evidence type="ECO:0000313" key="2">
    <source>
        <dbReference type="Proteomes" id="UP000746471"/>
    </source>
</evidence>
<proteinExistence type="predicted"/>